<dbReference type="Proteomes" id="UP000001219">
    <property type="component" value="Chromosome"/>
</dbReference>
<dbReference type="EMBL" id="CP001802">
    <property type="protein sequence ID" value="ACY21261.1"/>
    <property type="molecule type" value="Genomic_DNA"/>
</dbReference>
<sequence>MGVSRRLLGIAALLVVPLVLWTTIFAPAIADAAPTRPQRIETGYASTSPVTSVTATVVRVHIPLRAGTPPHPAACDWLSYLRFRSATGPVRSADADRIVVAQPGIFEGAGAFESVARNTVAAAARAGSSVEFWALDRRSNCMEDHTGIAAALRTGSFDTAADYYVSGTPIGGRRFAGFPGFPANGPQYAWLRHQGLEQTLRDQYDLMAAELPDQRMRKQKMVCGGHSLGGFITGFFAEWDFDGNPATTADAGFNQCAGYVALDTGITSDLTSLTGGLALPRGMHIPEIPPTVASVLDTVTGAVDTALPVLALPAVINPETMNLLALTGLAARLAPNGVDDVIRRLPRNLNVDMTLRTLLAKDYPMFLTGTPDVRSLHATNAAVLGAILDDNSQPFGFLQASVGFIGSGPVVAKSFPLPTSLAKRIPLSLTAFGDATKYAPNGFAPGIVYRWRDYDQIDPSLYRYTTPANEVTSIHELARSLSEPPLDFTEWYFPTALPTELSNRNSPTASRHRFYRDAAARAPMITFIAAGGVQPTPTADPRGIVVTLPGYNHIDVLTAAARQNNGRPEQVSTRLAAFLVGLG</sequence>
<proteinExistence type="predicted"/>
<gene>
    <name evidence="1" type="ordered locus">Gbro_2008</name>
</gene>
<dbReference type="HOGENOM" id="CLU_485574_0_0_11"/>
<reference evidence="2" key="1">
    <citation type="submission" date="2009-10" db="EMBL/GenBank/DDBJ databases">
        <title>The complete chromosome of Gordonia bronchialis DSM 43247.</title>
        <authorList>
            <consortium name="US DOE Joint Genome Institute (JGI-PGF)"/>
            <person name="Lucas S."/>
            <person name="Copeland A."/>
            <person name="Lapidus A."/>
            <person name="Glavina del Rio T."/>
            <person name="Dalin E."/>
            <person name="Tice H."/>
            <person name="Bruce D."/>
            <person name="Goodwin L."/>
            <person name="Pitluck S."/>
            <person name="Kyrpides N."/>
            <person name="Mavromatis K."/>
            <person name="Ivanova N."/>
            <person name="Ovchinnikova G."/>
            <person name="Saunders E."/>
            <person name="Brettin T."/>
            <person name="Detter J.C."/>
            <person name="Han C."/>
            <person name="Larimer F."/>
            <person name="Land M."/>
            <person name="Hauser L."/>
            <person name="Markowitz V."/>
            <person name="Cheng J.-F."/>
            <person name="Hugenholtz P."/>
            <person name="Woyke T."/>
            <person name="Wu D."/>
            <person name="Jando M."/>
            <person name="Schneider S."/>
            <person name="Goeker M."/>
            <person name="Klenk H.-P."/>
            <person name="Eisen J.A."/>
        </authorList>
    </citation>
    <scope>NUCLEOTIDE SEQUENCE [LARGE SCALE GENOMIC DNA]</scope>
    <source>
        <strain evidence="2">ATCC 25592 / DSM 43247 / BCRC 13721 / JCM 3198 / KCTC 3076 / NBRC 16047 / NCTC 10667</strain>
    </source>
</reference>
<dbReference type="KEGG" id="gbr:Gbro_2008"/>
<dbReference type="InterPro" id="IPR029058">
    <property type="entry name" value="AB_hydrolase_fold"/>
</dbReference>
<dbReference type="eggNOG" id="ENOG5033Q5B">
    <property type="taxonomic scope" value="Bacteria"/>
</dbReference>
<evidence type="ECO:0000313" key="2">
    <source>
        <dbReference type="Proteomes" id="UP000001219"/>
    </source>
</evidence>
<keyword evidence="2" id="KW-1185">Reference proteome</keyword>
<dbReference type="SUPFAM" id="SSF53474">
    <property type="entry name" value="alpha/beta-Hydrolases"/>
    <property type="match status" value="1"/>
</dbReference>
<protein>
    <submittedName>
        <fullName evidence="1">Uncharacterized protein</fullName>
    </submittedName>
</protein>
<dbReference type="AlphaFoldDB" id="D0LAE8"/>
<dbReference type="STRING" id="526226.Gbro_2008"/>
<name>D0LAE8_GORB4</name>
<accession>D0LAE8</accession>
<evidence type="ECO:0000313" key="1">
    <source>
        <dbReference type="EMBL" id="ACY21261.1"/>
    </source>
</evidence>
<dbReference type="RefSeq" id="WP_012833819.1">
    <property type="nucleotide sequence ID" value="NC_013441.1"/>
</dbReference>
<reference evidence="1 2" key="2">
    <citation type="journal article" date="2010" name="Stand. Genomic Sci.">
        <title>Complete genome sequence of Gordonia bronchialis type strain (3410).</title>
        <authorList>
            <person name="Ivanova N."/>
            <person name="Sikorski J."/>
            <person name="Jando M."/>
            <person name="Lapidus A."/>
            <person name="Nolan M."/>
            <person name="Lucas S."/>
            <person name="Del Rio T.G."/>
            <person name="Tice H."/>
            <person name="Copeland A."/>
            <person name="Cheng J.F."/>
            <person name="Chen F."/>
            <person name="Bruce D."/>
            <person name="Goodwin L."/>
            <person name="Pitluck S."/>
            <person name="Mavromatis K."/>
            <person name="Ovchinnikova G."/>
            <person name="Pati A."/>
            <person name="Chen A."/>
            <person name="Palaniappan K."/>
            <person name="Land M."/>
            <person name="Hauser L."/>
            <person name="Chang Y.J."/>
            <person name="Jeffries C.D."/>
            <person name="Chain P."/>
            <person name="Saunders E."/>
            <person name="Han C."/>
            <person name="Detter J.C."/>
            <person name="Brettin T."/>
            <person name="Rohde M."/>
            <person name="Goker M."/>
            <person name="Bristow J."/>
            <person name="Eisen J.A."/>
            <person name="Markowitz V."/>
            <person name="Hugenholtz P."/>
            <person name="Klenk H.P."/>
            <person name="Kyrpides N.C."/>
        </authorList>
    </citation>
    <scope>NUCLEOTIDE SEQUENCE [LARGE SCALE GENOMIC DNA]</scope>
    <source>
        <strain evidence="2">ATCC 25592 / DSM 43247 / BCRC 13721 / JCM 3198 / KCTC 3076 / NBRC 16047 / NCTC 10667</strain>
    </source>
</reference>
<organism evidence="1 2">
    <name type="scientific">Gordonia bronchialis (strain ATCC 25592 / DSM 43247 / BCRC 13721 / JCM 3198 / KCTC 3076 / NBRC 16047 / NCTC 10667)</name>
    <name type="common">Rhodococcus bronchialis</name>
    <dbReference type="NCBI Taxonomy" id="526226"/>
    <lineage>
        <taxon>Bacteria</taxon>
        <taxon>Bacillati</taxon>
        <taxon>Actinomycetota</taxon>
        <taxon>Actinomycetes</taxon>
        <taxon>Mycobacteriales</taxon>
        <taxon>Gordoniaceae</taxon>
        <taxon>Gordonia</taxon>
    </lineage>
</organism>